<sequence length="211" mass="24375">MRFYKKIKKRLRREKFKITTICLIRHGETDWNALGKLQGRTDIPLNPTGIRQAEECRDFLKENHWDIIVTSPLQRAKRTAEIINEGLQIPLVEMEEFVERSFGDAEGMTREEIESKYPNRNIPNQEERSALNERVLAGIEKINRKYVNKKVLLVAHGGVINAILSILSDGEIGSGKTRLINACISNINFQEEKWLISDFNQVGHLSKYKEL</sequence>
<dbReference type="InterPro" id="IPR029033">
    <property type="entry name" value="His_PPase_superfam"/>
</dbReference>
<dbReference type="Proteomes" id="UP001232343">
    <property type="component" value="Unassembled WGS sequence"/>
</dbReference>
<comment type="caution">
    <text evidence="1">The sequence shown here is derived from an EMBL/GenBank/DDBJ whole genome shotgun (WGS) entry which is preliminary data.</text>
</comment>
<dbReference type="EMBL" id="JAUSUO010000003">
    <property type="protein sequence ID" value="MDQ0343027.1"/>
    <property type="molecule type" value="Genomic_DNA"/>
</dbReference>
<name>A0ABU0D3N9_9BACI</name>
<dbReference type="InterPro" id="IPR003094">
    <property type="entry name" value="6Pfruct_kin"/>
</dbReference>
<dbReference type="InterPro" id="IPR001345">
    <property type="entry name" value="PG/BPGM_mutase_AS"/>
</dbReference>
<dbReference type="SUPFAM" id="SSF53254">
    <property type="entry name" value="Phosphoglycerate mutase-like"/>
    <property type="match status" value="1"/>
</dbReference>
<dbReference type="PROSITE" id="PS00175">
    <property type="entry name" value="PG_MUTASE"/>
    <property type="match status" value="1"/>
</dbReference>
<organism evidence="1 2">
    <name type="scientific">Lederbergia wuyishanensis</name>
    <dbReference type="NCBI Taxonomy" id="1347903"/>
    <lineage>
        <taxon>Bacteria</taxon>
        <taxon>Bacillati</taxon>
        <taxon>Bacillota</taxon>
        <taxon>Bacilli</taxon>
        <taxon>Bacillales</taxon>
        <taxon>Bacillaceae</taxon>
        <taxon>Lederbergia</taxon>
    </lineage>
</organism>
<gene>
    <name evidence="1" type="ORF">J2S14_001841</name>
</gene>
<evidence type="ECO:0000313" key="2">
    <source>
        <dbReference type="Proteomes" id="UP001232343"/>
    </source>
</evidence>
<dbReference type="InterPro" id="IPR013078">
    <property type="entry name" value="His_Pase_superF_clade-1"/>
</dbReference>
<dbReference type="Pfam" id="PF00300">
    <property type="entry name" value="His_Phos_1"/>
    <property type="match status" value="1"/>
</dbReference>
<accession>A0ABU0D3N9</accession>
<dbReference type="PANTHER" id="PTHR48100:SF59">
    <property type="entry name" value="ADENOSYLCOBALAMIN_ALPHA-RIBAZOLE PHOSPHATASE"/>
    <property type="match status" value="1"/>
</dbReference>
<evidence type="ECO:0000313" key="1">
    <source>
        <dbReference type="EMBL" id="MDQ0343027.1"/>
    </source>
</evidence>
<keyword evidence="2" id="KW-1185">Reference proteome</keyword>
<dbReference type="CDD" id="cd07067">
    <property type="entry name" value="HP_PGM_like"/>
    <property type="match status" value="1"/>
</dbReference>
<reference evidence="1 2" key="1">
    <citation type="submission" date="2023-07" db="EMBL/GenBank/DDBJ databases">
        <title>Genomic Encyclopedia of Type Strains, Phase IV (KMG-IV): sequencing the most valuable type-strain genomes for metagenomic binning, comparative biology and taxonomic classification.</title>
        <authorList>
            <person name="Goeker M."/>
        </authorList>
    </citation>
    <scope>NUCLEOTIDE SEQUENCE [LARGE SCALE GENOMIC DNA]</scope>
    <source>
        <strain evidence="1 2">DSM 27848</strain>
    </source>
</reference>
<dbReference type="Gene3D" id="3.40.50.1240">
    <property type="entry name" value="Phosphoglycerate mutase-like"/>
    <property type="match status" value="1"/>
</dbReference>
<protein>
    <submittedName>
        <fullName evidence="1">Phosphatase</fullName>
    </submittedName>
</protein>
<dbReference type="PANTHER" id="PTHR48100">
    <property type="entry name" value="BROAD-SPECIFICITY PHOSPHATASE YOR283W-RELATED"/>
    <property type="match status" value="1"/>
</dbReference>
<proteinExistence type="predicted"/>
<dbReference type="PRINTS" id="PR00991">
    <property type="entry name" value="6PFRUCTKNASE"/>
</dbReference>
<dbReference type="InterPro" id="IPR050275">
    <property type="entry name" value="PGM_Phosphatase"/>
</dbReference>
<dbReference type="SMART" id="SM00855">
    <property type="entry name" value="PGAM"/>
    <property type="match status" value="1"/>
</dbReference>